<dbReference type="CDD" id="cd00082">
    <property type="entry name" value="HisKA"/>
    <property type="match status" value="1"/>
</dbReference>
<dbReference type="CDD" id="cd00075">
    <property type="entry name" value="HATPase"/>
    <property type="match status" value="1"/>
</dbReference>
<evidence type="ECO:0000259" key="7">
    <source>
        <dbReference type="PROSITE" id="PS50109"/>
    </source>
</evidence>
<dbReference type="GO" id="GO:0000155">
    <property type="term" value="F:phosphorelay sensor kinase activity"/>
    <property type="evidence" value="ECO:0007669"/>
    <property type="project" value="InterPro"/>
</dbReference>
<dbReference type="InterPro" id="IPR050736">
    <property type="entry name" value="Sensor_HK_Regulatory"/>
</dbReference>
<evidence type="ECO:0000313" key="8">
    <source>
        <dbReference type="EMBL" id="OGL52027.1"/>
    </source>
</evidence>
<dbReference type="SMART" id="SM00388">
    <property type="entry name" value="HisKA"/>
    <property type="match status" value="1"/>
</dbReference>
<dbReference type="EC" id="2.7.13.3" evidence="2"/>
<evidence type="ECO:0000256" key="6">
    <source>
        <dbReference type="ARBA" id="ARBA00023012"/>
    </source>
</evidence>
<dbReference type="SUPFAM" id="SSF55874">
    <property type="entry name" value="ATPase domain of HSP90 chaperone/DNA topoisomerase II/histidine kinase"/>
    <property type="match status" value="1"/>
</dbReference>
<reference evidence="8 9" key="1">
    <citation type="journal article" date="2016" name="Nat. Commun.">
        <title>Thousands of microbial genomes shed light on interconnected biogeochemical processes in an aquifer system.</title>
        <authorList>
            <person name="Anantharaman K."/>
            <person name="Brown C.T."/>
            <person name="Hug L.A."/>
            <person name="Sharon I."/>
            <person name="Castelle C.J."/>
            <person name="Probst A.J."/>
            <person name="Thomas B.C."/>
            <person name="Singh A."/>
            <person name="Wilkins M.J."/>
            <person name="Karaoz U."/>
            <person name="Brodie E.L."/>
            <person name="Williams K.H."/>
            <person name="Hubbard S.S."/>
            <person name="Banfield J.F."/>
        </authorList>
    </citation>
    <scope>NUCLEOTIDE SEQUENCE [LARGE SCALE GENOMIC DNA]</scope>
</reference>
<dbReference type="AlphaFoldDB" id="A0A1F7SFT9"/>
<dbReference type="STRING" id="1817883.A3G31_04440"/>
<keyword evidence="5" id="KW-0418">Kinase</keyword>
<evidence type="ECO:0000256" key="4">
    <source>
        <dbReference type="ARBA" id="ARBA00022679"/>
    </source>
</evidence>
<keyword evidence="4" id="KW-0808">Transferase</keyword>
<dbReference type="InterPro" id="IPR036890">
    <property type="entry name" value="HATPase_C_sf"/>
</dbReference>
<organism evidence="8 9">
    <name type="scientific">Candidatus Schekmanbacteria bacterium RIFCSPLOWO2_12_FULL_38_15</name>
    <dbReference type="NCBI Taxonomy" id="1817883"/>
    <lineage>
        <taxon>Bacteria</taxon>
        <taxon>Candidatus Schekmaniibacteriota</taxon>
    </lineage>
</organism>
<dbReference type="PANTHER" id="PTHR43711">
    <property type="entry name" value="TWO-COMPONENT HISTIDINE KINASE"/>
    <property type="match status" value="1"/>
</dbReference>
<comment type="caution">
    <text evidence="8">The sequence shown here is derived from an EMBL/GenBank/DDBJ whole genome shotgun (WGS) entry which is preliminary data.</text>
</comment>
<dbReference type="PRINTS" id="PR00344">
    <property type="entry name" value="BCTRLSENSOR"/>
</dbReference>
<dbReference type="InterPro" id="IPR003661">
    <property type="entry name" value="HisK_dim/P_dom"/>
</dbReference>
<comment type="catalytic activity">
    <reaction evidence="1">
        <text>ATP + protein L-histidine = ADP + protein N-phospho-L-histidine.</text>
        <dbReference type="EC" id="2.7.13.3"/>
    </reaction>
</comment>
<dbReference type="InterPro" id="IPR005467">
    <property type="entry name" value="His_kinase_dom"/>
</dbReference>
<dbReference type="Pfam" id="PF02518">
    <property type="entry name" value="HATPase_c"/>
    <property type="match status" value="1"/>
</dbReference>
<dbReference type="PROSITE" id="PS50109">
    <property type="entry name" value="HIS_KIN"/>
    <property type="match status" value="1"/>
</dbReference>
<keyword evidence="3" id="KW-0597">Phosphoprotein</keyword>
<dbReference type="Gene3D" id="1.10.287.130">
    <property type="match status" value="1"/>
</dbReference>
<gene>
    <name evidence="8" type="ORF">A3G31_04440</name>
</gene>
<dbReference type="InterPro" id="IPR036097">
    <property type="entry name" value="HisK_dim/P_sf"/>
</dbReference>
<evidence type="ECO:0000256" key="3">
    <source>
        <dbReference type="ARBA" id="ARBA00022553"/>
    </source>
</evidence>
<evidence type="ECO:0000256" key="1">
    <source>
        <dbReference type="ARBA" id="ARBA00000085"/>
    </source>
</evidence>
<proteinExistence type="predicted"/>
<accession>A0A1F7SFT9</accession>
<evidence type="ECO:0000256" key="5">
    <source>
        <dbReference type="ARBA" id="ARBA00022777"/>
    </source>
</evidence>
<feature type="domain" description="Histidine kinase" evidence="7">
    <location>
        <begin position="19"/>
        <end position="232"/>
    </location>
</feature>
<evidence type="ECO:0000313" key="9">
    <source>
        <dbReference type="Proteomes" id="UP000178082"/>
    </source>
</evidence>
<dbReference type="Proteomes" id="UP000178082">
    <property type="component" value="Unassembled WGS sequence"/>
</dbReference>
<evidence type="ECO:0000256" key="2">
    <source>
        <dbReference type="ARBA" id="ARBA00012438"/>
    </source>
</evidence>
<keyword evidence="6" id="KW-0902">Two-component regulatory system</keyword>
<dbReference type="SMART" id="SM00387">
    <property type="entry name" value="HATPase_c"/>
    <property type="match status" value="1"/>
</dbReference>
<dbReference type="PANTHER" id="PTHR43711:SF28">
    <property type="entry name" value="SENSOR HISTIDINE KINASE YXDK"/>
    <property type="match status" value="1"/>
</dbReference>
<sequence length="232" mass="25824">MMLKRLEESFLKQSQFLSDASHDLKTPTSVIKSYCDVTLSRERTPLEYREAMENISEMANRISIIINRILEISRLESKTFSLNIMDVDLKDLIGNVLKLLEPSALLKGVKISLSGEDIKVRGDRERLTEAFINIIDNAIKYNRNSGSVEIKTGSKEGRAIISVEDTGIGIPESEKERIFDRFFRVDTSRSVVAGSGLGLSIVKAIINAHSGSIEVESEVGKGSIFKIFLPSK</sequence>
<dbReference type="SUPFAM" id="SSF47384">
    <property type="entry name" value="Homodimeric domain of signal transducing histidine kinase"/>
    <property type="match status" value="1"/>
</dbReference>
<dbReference type="EMBL" id="MGDI01000034">
    <property type="protein sequence ID" value="OGL52027.1"/>
    <property type="molecule type" value="Genomic_DNA"/>
</dbReference>
<dbReference type="InterPro" id="IPR003594">
    <property type="entry name" value="HATPase_dom"/>
</dbReference>
<dbReference type="InterPro" id="IPR004358">
    <property type="entry name" value="Sig_transdc_His_kin-like_C"/>
</dbReference>
<protein>
    <recommendedName>
        <fullName evidence="2">histidine kinase</fullName>
        <ecNumber evidence="2">2.7.13.3</ecNumber>
    </recommendedName>
</protein>
<dbReference type="Gene3D" id="3.30.565.10">
    <property type="entry name" value="Histidine kinase-like ATPase, C-terminal domain"/>
    <property type="match status" value="1"/>
</dbReference>
<dbReference type="Pfam" id="PF00512">
    <property type="entry name" value="HisKA"/>
    <property type="match status" value="1"/>
</dbReference>
<dbReference type="FunFam" id="3.30.565.10:FF:000006">
    <property type="entry name" value="Sensor histidine kinase WalK"/>
    <property type="match status" value="1"/>
</dbReference>
<name>A0A1F7SFT9_9BACT</name>